<accession>A6WGU9</accession>
<protein>
    <submittedName>
        <fullName evidence="2">Uncharacterized protein</fullName>
    </submittedName>
</protein>
<evidence type="ECO:0000256" key="1">
    <source>
        <dbReference type="SAM" id="MobiDB-lite"/>
    </source>
</evidence>
<dbReference type="HOGENOM" id="CLU_2058238_0_0_11"/>
<geneLocation type="plasmid" evidence="2 3">
    <name>pKRAD01</name>
</geneLocation>
<gene>
    <name evidence="2" type="ordered locus">Krad_4579</name>
</gene>
<dbReference type="EMBL" id="CP000751">
    <property type="protein sequence ID" value="ABS06038.1"/>
    <property type="molecule type" value="Genomic_DNA"/>
</dbReference>
<feature type="region of interest" description="Disordered" evidence="1">
    <location>
        <begin position="72"/>
        <end position="119"/>
    </location>
</feature>
<keyword evidence="3" id="KW-1185">Reference proteome</keyword>
<dbReference type="AlphaFoldDB" id="A6WGU9"/>
<dbReference type="KEGG" id="kra:Krad_4579"/>
<evidence type="ECO:0000313" key="3">
    <source>
        <dbReference type="Proteomes" id="UP000001116"/>
    </source>
</evidence>
<keyword evidence="2" id="KW-0614">Plasmid</keyword>
<name>A6WGU9_KINRD</name>
<dbReference type="Proteomes" id="UP000001116">
    <property type="component" value="Plasmid pKRAD01"/>
</dbReference>
<reference evidence="3" key="1">
    <citation type="journal article" date="2008" name="PLoS ONE">
        <title>Survival in nuclear waste, extreme resistance, and potential applications gleaned from the genome sequence of Kineococcus radiotolerans SRS30216.</title>
        <authorList>
            <person name="Bagwell C.E."/>
            <person name="Bhat S."/>
            <person name="Hawkins G.M."/>
            <person name="Smith B.W."/>
            <person name="Biswas T."/>
            <person name="Hoover T.R."/>
            <person name="Saunders E."/>
            <person name="Han C.S."/>
            <person name="Tsodikov O.V."/>
            <person name="Shimkets L.J."/>
        </authorList>
    </citation>
    <scope>NUCLEOTIDE SEQUENCE [LARGE SCALE GENOMIC DNA]</scope>
    <source>
        <strain evidence="3">ATCC BAA-149 / DSM 14245 / SRS30216</strain>
    </source>
</reference>
<organism evidence="2 3">
    <name type="scientific">Kineococcus radiotolerans (strain ATCC BAA-149 / DSM 14245 / SRS30216)</name>
    <dbReference type="NCBI Taxonomy" id="266940"/>
    <lineage>
        <taxon>Bacteria</taxon>
        <taxon>Bacillati</taxon>
        <taxon>Actinomycetota</taxon>
        <taxon>Actinomycetes</taxon>
        <taxon>Kineosporiales</taxon>
        <taxon>Kineosporiaceae</taxon>
        <taxon>Kineococcus</taxon>
    </lineage>
</organism>
<evidence type="ECO:0000313" key="2">
    <source>
        <dbReference type="EMBL" id="ABS06038.1"/>
    </source>
</evidence>
<sequence length="119" mass="12352">MVTHCSRSPWAAGVLRPTRPTAGAYFLALSRPQHDLGLLNWLCSSRNSSIRNAAGPCRPGCTWRSGKATYNCDESTTGTEAPAGGGPDAHADEDAHADGVAPVKQAPASAATSDDDHAH</sequence>
<proteinExistence type="predicted"/>